<dbReference type="Proteomes" id="UP000297609">
    <property type="component" value="Unassembled WGS sequence"/>
</dbReference>
<sequence>MKTIYLMITMSVIATVLYASPTKTVEFKSLGLSIEKPDSWEEVTNDEFSDNKNRLQLKTKTFTKILHENKELPLYSMRKGNPETDEYLTMINIKAQSSDLEFNNIPYDLRILLSRMSYVLKKFEYILEPKVVRINGNLAGYAVFTYKLLDEDNQEFQVVSAIWIFPRKDFFYLVGSSFVSEDFEPTLNEIKQIVSTLKITK</sequence>
<dbReference type="EMBL" id="RQGG01000029">
    <property type="protein sequence ID" value="TGL52278.1"/>
    <property type="molecule type" value="Genomic_DNA"/>
</dbReference>
<keyword evidence="1" id="KW-0732">Signal</keyword>
<name>A0A4R9JR64_9LEPT</name>
<feature type="chain" id="PRO_5020181263" description="DUF1795 domain-containing protein" evidence="1">
    <location>
        <begin position="20"/>
        <end position="201"/>
    </location>
</feature>
<evidence type="ECO:0000313" key="3">
    <source>
        <dbReference type="Proteomes" id="UP000297609"/>
    </source>
</evidence>
<comment type="caution">
    <text evidence="2">The sequence shown here is derived from an EMBL/GenBank/DDBJ whole genome shotgun (WGS) entry which is preliminary data.</text>
</comment>
<keyword evidence="3" id="KW-1185">Reference proteome</keyword>
<evidence type="ECO:0008006" key="4">
    <source>
        <dbReference type="Google" id="ProtNLM"/>
    </source>
</evidence>
<organism evidence="2 3">
    <name type="scientific">Leptospira kemamanensis</name>
    <dbReference type="NCBI Taxonomy" id="2484942"/>
    <lineage>
        <taxon>Bacteria</taxon>
        <taxon>Pseudomonadati</taxon>
        <taxon>Spirochaetota</taxon>
        <taxon>Spirochaetia</taxon>
        <taxon>Leptospirales</taxon>
        <taxon>Leptospiraceae</taxon>
        <taxon>Leptospira</taxon>
    </lineage>
</organism>
<dbReference type="OrthoDB" id="337480at2"/>
<evidence type="ECO:0000256" key="1">
    <source>
        <dbReference type="SAM" id="SignalP"/>
    </source>
</evidence>
<reference evidence="2" key="1">
    <citation type="journal article" date="2019" name="PLoS Negl. Trop. Dis.">
        <title>Revisiting the worldwide diversity of Leptospira species in the environment.</title>
        <authorList>
            <person name="Vincent A.T."/>
            <person name="Schiettekatte O."/>
            <person name="Bourhy P."/>
            <person name="Veyrier F.J."/>
            <person name="Picardeau M."/>
        </authorList>
    </citation>
    <scope>NUCLEOTIDE SEQUENCE [LARGE SCALE GENOMIC DNA]</scope>
    <source>
        <strain evidence="2">201702454</strain>
    </source>
</reference>
<proteinExistence type="predicted"/>
<feature type="signal peptide" evidence="1">
    <location>
        <begin position="1"/>
        <end position="19"/>
    </location>
</feature>
<dbReference type="RefSeq" id="WP_135619432.1">
    <property type="nucleotide sequence ID" value="NZ_RQGG01000029.1"/>
</dbReference>
<accession>A0A4R9JR64</accession>
<dbReference type="AlphaFoldDB" id="A0A4R9JR64"/>
<protein>
    <recommendedName>
        <fullName evidence="4">DUF1795 domain-containing protein</fullName>
    </recommendedName>
</protein>
<evidence type="ECO:0000313" key="2">
    <source>
        <dbReference type="EMBL" id="TGL52278.1"/>
    </source>
</evidence>
<gene>
    <name evidence="2" type="ORF">EHQ59_09495</name>
</gene>